<gene>
    <name evidence="7" type="ORF">GCM10008938_04030</name>
</gene>
<keyword evidence="4" id="KW-0342">GTP-binding</keyword>
<evidence type="ECO:0000256" key="1">
    <source>
        <dbReference type="ARBA" id="ARBA00009625"/>
    </source>
</evidence>
<evidence type="ECO:0000313" key="8">
    <source>
        <dbReference type="Proteomes" id="UP000632222"/>
    </source>
</evidence>
<dbReference type="NCBIfam" id="TIGR00750">
    <property type="entry name" value="lao"/>
    <property type="match status" value="1"/>
</dbReference>
<dbReference type="GO" id="GO:0016301">
    <property type="term" value="F:kinase activity"/>
    <property type="evidence" value="ECO:0007669"/>
    <property type="project" value="UniProtKB-KW"/>
</dbReference>
<evidence type="ECO:0000256" key="5">
    <source>
        <dbReference type="ARBA" id="ARBA00023186"/>
    </source>
</evidence>
<keyword evidence="3" id="KW-0378">Hydrolase</keyword>
<dbReference type="Proteomes" id="UP000632222">
    <property type="component" value="Unassembled WGS sequence"/>
</dbReference>
<keyword evidence="8" id="KW-1185">Reference proteome</keyword>
<dbReference type="InterPro" id="IPR005129">
    <property type="entry name" value="GTPase_ArgK"/>
</dbReference>
<dbReference type="SUPFAM" id="SSF52540">
    <property type="entry name" value="P-loop containing nucleoside triphosphate hydrolases"/>
    <property type="match status" value="1"/>
</dbReference>
<dbReference type="CDD" id="cd03114">
    <property type="entry name" value="MMAA-like"/>
    <property type="match status" value="1"/>
</dbReference>
<sequence>MLMQRFKEGDPRALARTITLLESGQDFPEELLSLHHTAQVIGITGSPGSGKSTLTDQIIQELRSQGKTVAVIAVDPSSPFTGGAILGDRIRMARHTLDSGVFIRSLASRGALGGVSGKTLQVLRAIEAFGFDVILIETVGVGQSEVDIASIADHTVLVLTPNQGDAVQAFKAGVMEIADVFVVNKSDLPGADRVVRELHATLTLGGMLEWMPPAVKTSAQKGQGIPELLKALQDHREHLGAEGLRQRRLNRLRFELRVLLEDWAHDKLRDAENLLPEVLSGKRSLQSLFDSLF</sequence>
<evidence type="ECO:0000256" key="4">
    <source>
        <dbReference type="ARBA" id="ARBA00023134"/>
    </source>
</evidence>
<dbReference type="PANTHER" id="PTHR43087">
    <property type="entry name" value="LYSINE/ARGININE/ORNITHINE TRANSPORT SYSTEM KINASE"/>
    <property type="match status" value="1"/>
</dbReference>
<accession>A0ABQ2CUC9</accession>
<dbReference type="EMBL" id="BMOD01000001">
    <property type="protein sequence ID" value="GGJ21037.1"/>
    <property type="molecule type" value="Genomic_DNA"/>
</dbReference>
<evidence type="ECO:0000256" key="3">
    <source>
        <dbReference type="ARBA" id="ARBA00022801"/>
    </source>
</evidence>
<reference evidence="8" key="1">
    <citation type="journal article" date="2019" name="Int. J. Syst. Evol. Microbiol.">
        <title>The Global Catalogue of Microorganisms (GCM) 10K type strain sequencing project: providing services to taxonomists for standard genome sequencing and annotation.</title>
        <authorList>
            <consortium name="The Broad Institute Genomics Platform"/>
            <consortium name="The Broad Institute Genome Sequencing Center for Infectious Disease"/>
            <person name="Wu L."/>
            <person name="Ma J."/>
        </authorList>
    </citation>
    <scope>NUCLEOTIDE SEQUENCE [LARGE SCALE GENOMIC DNA]</scope>
    <source>
        <strain evidence="8">JCM 14370</strain>
    </source>
</reference>
<keyword evidence="2" id="KW-0547">Nucleotide-binding</keyword>
<dbReference type="SMART" id="SM00382">
    <property type="entry name" value="AAA"/>
    <property type="match status" value="1"/>
</dbReference>
<comment type="similarity">
    <text evidence="1">Belongs to the SIMIBI class G3E GTPase family. ArgK/MeaB subfamily.</text>
</comment>
<dbReference type="RefSeq" id="WP_188999041.1">
    <property type="nucleotide sequence ID" value="NZ_BMOD01000001.1"/>
</dbReference>
<dbReference type="InterPro" id="IPR027417">
    <property type="entry name" value="P-loop_NTPase"/>
</dbReference>
<keyword evidence="7" id="KW-0418">Kinase</keyword>
<evidence type="ECO:0000256" key="2">
    <source>
        <dbReference type="ARBA" id="ARBA00022741"/>
    </source>
</evidence>
<protein>
    <submittedName>
        <fullName evidence="7">LAO/AO transport system kinase</fullName>
    </submittedName>
</protein>
<dbReference type="InterPro" id="IPR052040">
    <property type="entry name" value="GTPase/Isobutyryl-CoA_mutase"/>
</dbReference>
<comment type="caution">
    <text evidence="7">The sequence shown here is derived from an EMBL/GenBank/DDBJ whole genome shotgun (WGS) entry which is preliminary data.</text>
</comment>
<organism evidence="7 8">
    <name type="scientific">Deinococcus roseus</name>
    <dbReference type="NCBI Taxonomy" id="392414"/>
    <lineage>
        <taxon>Bacteria</taxon>
        <taxon>Thermotogati</taxon>
        <taxon>Deinococcota</taxon>
        <taxon>Deinococci</taxon>
        <taxon>Deinococcales</taxon>
        <taxon>Deinococcaceae</taxon>
        <taxon>Deinococcus</taxon>
    </lineage>
</organism>
<feature type="domain" description="AAA+ ATPase" evidence="6">
    <location>
        <begin position="37"/>
        <end position="181"/>
    </location>
</feature>
<keyword evidence="5" id="KW-0143">Chaperone</keyword>
<dbReference type="InterPro" id="IPR003593">
    <property type="entry name" value="AAA+_ATPase"/>
</dbReference>
<dbReference type="Gene3D" id="3.40.50.300">
    <property type="entry name" value="P-loop containing nucleotide triphosphate hydrolases"/>
    <property type="match status" value="1"/>
</dbReference>
<evidence type="ECO:0000313" key="7">
    <source>
        <dbReference type="EMBL" id="GGJ21037.1"/>
    </source>
</evidence>
<dbReference type="PANTHER" id="PTHR43087:SF1">
    <property type="entry name" value="LAO_AO TRANSPORT SYSTEM ATPASE"/>
    <property type="match status" value="1"/>
</dbReference>
<dbReference type="Pfam" id="PF03308">
    <property type="entry name" value="MeaB"/>
    <property type="match status" value="1"/>
</dbReference>
<name>A0ABQ2CUC9_9DEIO</name>
<evidence type="ECO:0000259" key="6">
    <source>
        <dbReference type="SMART" id="SM00382"/>
    </source>
</evidence>
<keyword evidence="7" id="KW-0808">Transferase</keyword>
<proteinExistence type="inferred from homology"/>